<accession>A0AAQ3RRP0</accession>
<dbReference type="EMBL" id="CP144694">
    <property type="protein sequence ID" value="WVZ02089.1"/>
    <property type="molecule type" value="Genomic_DNA"/>
</dbReference>
<name>A0AAQ3RRP0_VIGMU</name>
<dbReference type="PROSITE" id="PS50104">
    <property type="entry name" value="TIR"/>
    <property type="match status" value="1"/>
</dbReference>
<dbReference type="Pfam" id="PF01582">
    <property type="entry name" value="TIR"/>
    <property type="match status" value="1"/>
</dbReference>
<organism evidence="3 4">
    <name type="scientific">Vigna mungo</name>
    <name type="common">Black gram</name>
    <name type="synonym">Phaseolus mungo</name>
    <dbReference type="NCBI Taxonomy" id="3915"/>
    <lineage>
        <taxon>Eukaryota</taxon>
        <taxon>Viridiplantae</taxon>
        <taxon>Streptophyta</taxon>
        <taxon>Embryophyta</taxon>
        <taxon>Tracheophyta</taxon>
        <taxon>Spermatophyta</taxon>
        <taxon>Magnoliopsida</taxon>
        <taxon>eudicotyledons</taxon>
        <taxon>Gunneridae</taxon>
        <taxon>Pentapetalae</taxon>
        <taxon>rosids</taxon>
        <taxon>fabids</taxon>
        <taxon>Fabales</taxon>
        <taxon>Fabaceae</taxon>
        <taxon>Papilionoideae</taxon>
        <taxon>50 kb inversion clade</taxon>
        <taxon>NPAAA clade</taxon>
        <taxon>indigoferoid/millettioid clade</taxon>
        <taxon>Phaseoleae</taxon>
        <taxon>Vigna</taxon>
    </lineage>
</organism>
<keyword evidence="4" id="KW-1185">Reference proteome</keyword>
<dbReference type="PANTHER" id="PTHR32009:SF106">
    <property type="entry name" value="TIR DOMAIN-CONTAINING PROTEIN"/>
    <property type="match status" value="1"/>
</dbReference>
<dbReference type="GO" id="GO:0007165">
    <property type="term" value="P:signal transduction"/>
    <property type="evidence" value="ECO:0007669"/>
    <property type="project" value="InterPro"/>
</dbReference>
<evidence type="ECO:0000313" key="4">
    <source>
        <dbReference type="Proteomes" id="UP001374535"/>
    </source>
</evidence>
<sequence length="142" mass="16042">MMGNDGAMCETKCRYDVVLSFRGEDTRHTFTCHLYHALCQKGIITFMDDGELKLGDQIGSTLLRAIEESSISIAVLSENYSDSSCFLFNVRENSNQIKGIEFLQQRLLSEILEDSKIQQASKAEGTNRIKHSLFSKNSHISR</sequence>
<dbReference type="AlphaFoldDB" id="A0AAQ3RRP0"/>
<dbReference type="Proteomes" id="UP001374535">
    <property type="component" value="Chromosome 7"/>
</dbReference>
<dbReference type="SMART" id="SM00255">
    <property type="entry name" value="TIR"/>
    <property type="match status" value="1"/>
</dbReference>
<dbReference type="InterPro" id="IPR035897">
    <property type="entry name" value="Toll_tir_struct_dom_sf"/>
</dbReference>
<dbReference type="Gene3D" id="3.40.50.10140">
    <property type="entry name" value="Toll/interleukin-1 receptor homology (TIR) domain"/>
    <property type="match status" value="1"/>
</dbReference>
<evidence type="ECO:0000259" key="2">
    <source>
        <dbReference type="PROSITE" id="PS50104"/>
    </source>
</evidence>
<feature type="domain" description="TIR" evidence="2">
    <location>
        <begin position="13"/>
        <end position="142"/>
    </location>
</feature>
<dbReference type="SUPFAM" id="SSF52200">
    <property type="entry name" value="Toll/Interleukin receptor TIR domain"/>
    <property type="match status" value="1"/>
</dbReference>
<dbReference type="PANTHER" id="PTHR32009">
    <property type="entry name" value="TMV RESISTANCE PROTEIN N-LIKE"/>
    <property type="match status" value="1"/>
</dbReference>
<keyword evidence="1" id="KW-0520">NAD</keyword>
<reference evidence="3 4" key="1">
    <citation type="journal article" date="2023" name="Life. Sci Alliance">
        <title>Evolutionary insights into 3D genome organization and epigenetic landscape of Vigna mungo.</title>
        <authorList>
            <person name="Junaid A."/>
            <person name="Singh B."/>
            <person name="Bhatia S."/>
        </authorList>
    </citation>
    <scope>NUCLEOTIDE SEQUENCE [LARGE SCALE GENOMIC DNA]</scope>
    <source>
        <strain evidence="3">Urdbean</strain>
    </source>
</reference>
<evidence type="ECO:0000256" key="1">
    <source>
        <dbReference type="ARBA" id="ARBA00023027"/>
    </source>
</evidence>
<protein>
    <recommendedName>
        <fullName evidence="2">TIR domain-containing protein</fullName>
    </recommendedName>
</protein>
<proteinExistence type="predicted"/>
<evidence type="ECO:0000313" key="3">
    <source>
        <dbReference type="EMBL" id="WVZ02089.1"/>
    </source>
</evidence>
<gene>
    <name evidence="3" type="ORF">V8G54_022895</name>
</gene>
<dbReference type="InterPro" id="IPR000157">
    <property type="entry name" value="TIR_dom"/>
</dbReference>